<name>A0A7M2WUV2_9BACT</name>
<feature type="domain" description="Cytochrome c" evidence="6">
    <location>
        <begin position="898"/>
        <end position="1030"/>
    </location>
</feature>
<dbReference type="InterPro" id="IPR011042">
    <property type="entry name" value="6-blade_b-propeller_TolB-like"/>
</dbReference>
<dbReference type="PROSITE" id="PS51007">
    <property type="entry name" value="CYTC"/>
    <property type="match status" value="1"/>
</dbReference>
<keyword evidence="3 4" id="KW-0408">Iron</keyword>
<keyword evidence="5" id="KW-0732">Signal</keyword>
<accession>A0A7M2WUV2</accession>
<dbReference type="PANTHER" id="PTHR33546:SF1">
    <property type="entry name" value="LARGE, MULTIFUNCTIONAL SECRETED PROTEIN"/>
    <property type="match status" value="1"/>
</dbReference>
<evidence type="ECO:0000256" key="5">
    <source>
        <dbReference type="SAM" id="SignalP"/>
    </source>
</evidence>
<dbReference type="SUPFAM" id="SSF50952">
    <property type="entry name" value="Soluble quinoprotein glucose dehydrogenase"/>
    <property type="match status" value="1"/>
</dbReference>
<dbReference type="InterPro" id="IPR055557">
    <property type="entry name" value="DUF7133"/>
</dbReference>
<dbReference type="KEGG" id="hbs:IPV69_23100"/>
<sequence length="1030" mass="113370">MRNVVTLAVVAFGASLSIAAGPATAPSAPATNPALTANVLDAKGLDSALEKLKAPMRETDPLSPADSLKKFKPIPGLAVDLIAAEPDIRQPLCINFDERGRMWVVQYIQYPFPQGLKVVEYDRYIRAKFDKVPAAPPNHAAGKDVITILEDVDRDGSFRKHKTFVSGLSIATSALPGRGGRPRKDGTDYGVWVMNAPYLLFYPDADRDDVPDGDPIVHLSGFGLEDTHAVANNLTWGPDGWLYGCQGSTCTAKVKTLLGDTSKTTDFLGQAIWRYHPERHVFEIFAEGGGNTFGLEFDDAGRAFSGTNWGKFRGLHFVQGGYYVKGWGKHGPLTNPYAFGFFEHMPHEGNADRLSHTFVVYGGTLFPQYRGKIISPNSLQSRIQLSRLEPMGSTYKTVEEPYLVTSDDGWFRPVDLKVGPDGAIYVADFYEKRISHVDPRDTWERGSGRIYRIRPADWKPTTVAMDLQTEPAEKLVERLKSDNRWERTTARRALGDRGSKESTSALLATLNDRESKHPVDALWALQVTGELDEKTLLGALKHGDPSVRAWAIRLAADHDGVELPDSVVKRLTQLAEKETDSQVRSQLASSARRIGTADHAYMLAMTMLQRDDDVADAHIPLLLWWAIERAIGTRVAELDLNGFWLNTKIGREVVVPRLIRRAAAELTEAHQWTLTLLLRDARDDGWRKMAMAGIKEGLSSDFDPARLIPQLKEQFTKSGDLELALIAGDRATVERMRSSMLSSPDKLTSMTLRAMRLLARRGQAEDAEFLLKIASNPGAKQQRLDAVAALTQCDHPAVSAGLVKLYSAKSSDRNLKDGVISALLARASSSAELVRAVESGTIPRSDLSPADIERLRQFEDPAVAALVEKVFGKAVRATDAEKAAEVERIKRLATTGVGNAGRGKALFMTRCGVCHTLFNEGGKIGPDLTTYDRRNANDMAINIVDPSAYIREEFAATRIKTKGDEVYVGLVIERSGDRLTLVDAAQQKTTVAKGDIADERAMKQSLMPEGLLLGLSDQEIRDLFKYLAKP</sequence>
<evidence type="ECO:0000313" key="7">
    <source>
        <dbReference type="EMBL" id="QOV89074.1"/>
    </source>
</evidence>
<dbReference type="GO" id="GO:0020037">
    <property type="term" value="F:heme binding"/>
    <property type="evidence" value="ECO:0007669"/>
    <property type="project" value="InterPro"/>
</dbReference>
<keyword evidence="2 4" id="KW-0479">Metal-binding</keyword>
<dbReference type="InterPro" id="IPR009056">
    <property type="entry name" value="Cyt_c-like_dom"/>
</dbReference>
<evidence type="ECO:0000259" key="6">
    <source>
        <dbReference type="PROSITE" id="PS51007"/>
    </source>
</evidence>
<dbReference type="GO" id="GO:0046872">
    <property type="term" value="F:metal ion binding"/>
    <property type="evidence" value="ECO:0007669"/>
    <property type="project" value="UniProtKB-KW"/>
</dbReference>
<dbReference type="NCBIfam" id="TIGR02603">
    <property type="entry name" value="CxxCH_TIGR02603"/>
    <property type="match status" value="1"/>
</dbReference>
<dbReference type="Pfam" id="PF23500">
    <property type="entry name" value="DUF7133"/>
    <property type="match status" value="1"/>
</dbReference>
<dbReference type="InterPro" id="IPR036909">
    <property type="entry name" value="Cyt_c-like_dom_sf"/>
</dbReference>
<evidence type="ECO:0000256" key="2">
    <source>
        <dbReference type="ARBA" id="ARBA00022723"/>
    </source>
</evidence>
<dbReference type="GO" id="GO:0009055">
    <property type="term" value="F:electron transfer activity"/>
    <property type="evidence" value="ECO:0007669"/>
    <property type="project" value="InterPro"/>
</dbReference>
<proteinExistence type="predicted"/>
<protein>
    <submittedName>
        <fullName evidence="7">C-type cytochrome</fullName>
    </submittedName>
</protein>
<dbReference type="AlphaFoldDB" id="A0A7M2WUV2"/>
<organism evidence="7 8">
    <name type="scientific">Humisphaera borealis</name>
    <dbReference type="NCBI Taxonomy" id="2807512"/>
    <lineage>
        <taxon>Bacteria</taxon>
        <taxon>Pseudomonadati</taxon>
        <taxon>Planctomycetota</taxon>
        <taxon>Phycisphaerae</taxon>
        <taxon>Tepidisphaerales</taxon>
        <taxon>Tepidisphaeraceae</taxon>
        <taxon>Humisphaera</taxon>
    </lineage>
</organism>
<dbReference type="InterPro" id="IPR016024">
    <property type="entry name" value="ARM-type_fold"/>
</dbReference>
<dbReference type="SUPFAM" id="SSF46626">
    <property type="entry name" value="Cytochrome c"/>
    <property type="match status" value="1"/>
</dbReference>
<dbReference type="Gene3D" id="2.120.10.30">
    <property type="entry name" value="TolB, C-terminal domain"/>
    <property type="match status" value="1"/>
</dbReference>
<dbReference type="InterPro" id="IPR013427">
    <property type="entry name" value="Haem-bd_dom_put"/>
</dbReference>
<dbReference type="EMBL" id="CP063458">
    <property type="protein sequence ID" value="QOV89074.1"/>
    <property type="molecule type" value="Genomic_DNA"/>
</dbReference>
<keyword evidence="8" id="KW-1185">Reference proteome</keyword>
<dbReference type="InterPro" id="IPR011989">
    <property type="entry name" value="ARM-like"/>
</dbReference>
<keyword evidence="1 4" id="KW-0349">Heme</keyword>
<evidence type="ECO:0000313" key="8">
    <source>
        <dbReference type="Proteomes" id="UP000593765"/>
    </source>
</evidence>
<feature type="chain" id="PRO_5034387996" evidence="5">
    <location>
        <begin position="20"/>
        <end position="1030"/>
    </location>
</feature>
<dbReference type="PANTHER" id="PTHR33546">
    <property type="entry name" value="LARGE, MULTIFUNCTIONAL SECRETED PROTEIN-RELATED"/>
    <property type="match status" value="1"/>
</dbReference>
<dbReference type="InterPro" id="IPR011041">
    <property type="entry name" value="Quinoprot_gluc/sorb_DH_b-prop"/>
</dbReference>
<evidence type="ECO:0000256" key="4">
    <source>
        <dbReference type="PROSITE-ProRule" id="PRU00433"/>
    </source>
</evidence>
<gene>
    <name evidence="7" type="ORF">IPV69_23100</name>
</gene>
<evidence type="ECO:0000256" key="3">
    <source>
        <dbReference type="ARBA" id="ARBA00023004"/>
    </source>
</evidence>
<dbReference type="Gene3D" id="1.10.760.10">
    <property type="entry name" value="Cytochrome c-like domain"/>
    <property type="match status" value="1"/>
</dbReference>
<reference evidence="7 8" key="1">
    <citation type="submission" date="2020-10" db="EMBL/GenBank/DDBJ databases">
        <title>Wide distribution of Phycisphaera-like planctomycetes from WD2101 soil group in peatlands and genome analysis of the first cultivated representative.</title>
        <authorList>
            <person name="Dedysh S.N."/>
            <person name="Beletsky A.V."/>
            <person name="Ivanova A."/>
            <person name="Kulichevskaya I.S."/>
            <person name="Suzina N.E."/>
            <person name="Philippov D.A."/>
            <person name="Rakitin A.L."/>
            <person name="Mardanov A.V."/>
            <person name="Ravin N.V."/>
        </authorList>
    </citation>
    <scope>NUCLEOTIDE SEQUENCE [LARGE SCALE GENOMIC DNA]</scope>
    <source>
        <strain evidence="7 8">M1803</strain>
    </source>
</reference>
<dbReference type="RefSeq" id="WP_206292092.1">
    <property type="nucleotide sequence ID" value="NZ_CP063458.1"/>
</dbReference>
<evidence type="ECO:0000256" key="1">
    <source>
        <dbReference type="ARBA" id="ARBA00022617"/>
    </source>
</evidence>
<dbReference type="Proteomes" id="UP000593765">
    <property type="component" value="Chromosome"/>
</dbReference>
<dbReference type="Gene3D" id="1.25.10.10">
    <property type="entry name" value="Leucine-rich Repeat Variant"/>
    <property type="match status" value="1"/>
</dbReference>
<feature type="signal peptide" evidence="5">
    <location>
        <begin position="1"/>
        <end position="19"/>
    </location>
</feature>
<dbReference type="SUPFAM" id="SSF48371">
    <property type="entry name" value="ARM repeat"/>
    <property type="match status" value="1"/>
</dbReference>